<dbReference type="Proteomes" id="UP001199750">
    <property type="component" value="Unassembled WGS sequence"/>
</dbReference>
<feature type="domain" description="Acyl-protein synthetase LuxE" evidence="2">
    <location>
        <begin position="27"/>
        <end position="369"/>
    </location>
</feature>
<dbReference type="Pfam" id="PF04443">
    <property type="entry name" value="LuxE"/>
    <property type="match status" value="1"/>
</dbReference>
<dbReference type="InterPro" id="IPR007534">
    <property type="entry name" value="LuxE"/>
</dbReference>
<comment type="caution">
    <text evidence="3">The sequence shown here is derived from an EMBL/GenBank/DDBJ whole genome shotgun (WGS) entry which is preliminary data.</text>
</comment>
<evidence type="ECO:0000256" key="1">
    <source>
        <dbReference type="ARBA" id="ARBA00022857"/>
    </source>
</evidence>
<name>A0AAW5CGY9_9BACT</name>
<dbReference type="Pfam" id="PF05893">
    <property type="entry name" value="LuxC"/>
    <property type="match status" value="1"/>
</dbReference>
<dbReference type="GO" id="GO:0003995">
    <property type="term" value="F:acyl-CoA dehydrogenase activity"/>
    <property type="evidence" value="ECO:0007669"/>
    <property type="project" value="InterPro"/>
</dbReference>
<dbReference type="AlphaFoldDB" id="A0AAW5CGY9"/>
<protein>
    <submittedName>
        <fullName evidence="3">Acyl-CoA reductase</fullName>
    </submittedName>
</protein>
<evidence type="ECO:0000313" key="3">
    <source>
        <dbReference type="EMBL" id="MCG4961893.1"/>
    </source>
</evidence>
<sequence>MEDIGKVTALINENPYSPDTYGLYLEALQEELIFQYENNEMYRRFCERKSFNPYHKIESIAQIPPIAVSVFKELGFQLRSVPQEDIKLALQSSATSGIPSTIVVDKITSKRQAKVMVKVIQDFIGKERKPFLVMDIDPRSASRKLLGARFAAVTGYLNFASKVGYFLKADQNNVSYFDIEDMQRYVAEISADQPVVVFGFTYILYSNVLKSLQNQHIKIQLPPNSKIIHIGGWKKLENEKISKTLFNSQLADSFGITPEDVIDIYGFTEQMGLNYPDCLCGCKHTSAYTDVVVRDVVTQEILEAGQEGRLEFVTPVPHSYPGNAVLTDDLGVIVAGDCPYGRSGKRFRVSGRLKKAEIRGCGDVLSNKLIFQKSNVKEEKEDCSLEIQYFRHELPAANSPLESLRQIIDQLKNEQTWLSSQPIEALIGLIGKVAQKWNTDSAYAFLKDKGLFFLSSWCSTKHLYEIAELGLRGNLNYMDDFYPFPNSDKHYLKANPRGLVCHWMAGNVQILGLFALVQTILTKNVNLLKVSAKDGGVFSTLLQAFEGESFTTESGYTVLGNDLLKTIAVVYFSKNAVSLGEEMSKSAAVRIAWGGKEAVETVAGYPAPFDSETVVFGPKLSFAVVAKEELSSWQEAKKLARRVSVDISVFDQTGCASPHNLFIEKKGFISPEQFCEILAEVMPKTELQIPKPRVSPEQIASVHSARGIYDFKGKVWGDENLSWTILYAEENELSKPVYSRVIMVHAIDDIRDSLKHVDENIQTIGLAASLERAKEYATQATAMGAARCPSIGRMLNFEMPWDGIILIDRLIRWNTLAGPLV</sequence>
<evidence type="ECO:0000259" key="2">
    <source>
        <dbReference type="Pfam" id="PF04443"/>
    </source>
</evidence>
<dbReference type="RefSeq" id="WP_217778941.1">
    <property type="nucleotide sequence ID" value="NZ_BAABYK010000001.1"/>
</dbReference>
<reference evidence="3" key="1">
    <citation type="submission" date="2022-01" db="EMBL/GenBank/DDBJ databases">
        <title>Collection of gut derived symbiotic bacterial strains cultured from healthy donors.</title>
        <authorList>
            <person name="Lin H."/>
            <person name="Kohout C."/>
            <person name="Waligurski E."/>
            <person name="Pamer E.G."/>
        </authorList>
    </citation>
    <scope>NUCLEOTIDE SEQUENCE</scope>
    <source>
        <strain evidence="3">DFI.1.149</strain>
    </source>
</reference>
<accession>A0AAW5CGY9</accession>
<evidence type="ECO:0000313" key="4">
    <source>
        <dbReference type="Proteomes" id="UP001199750"/>
    </source>
</evidence>
<dbReference type="InterPro" id="IPR008670">
    <property type="entry name" value="CoA_reduct_LuxC"/>
</dbReference>
<keyword evidence="1" id="KW-0521">NADP</keyword>
<dbReference type="EMBL" id="JAKNDN010000049">
    <property type="protein sequence ID" value="MCG4961893.1"/>
    <property type="molecule type" value="Genomic_DNA"/>
</dbReference>
<gene>
    <name evidence="3" type="ORF">L0P03_18920</name>
</gene>
<organism evidence="3 4">
    <name type="scientific">Odoribacter splanchnicus</name>
    <dbReference type="NCBI Taxonomy" id="28118"/>
    <lineage>
        <taxon>Bacteria</taxon>
        <taxon>Pseudomonadati</taxon>
        <taxon>Bacteroidota</taxon>
        <taxon>Bacteroidia</taxon>
        <taxon>Bacteroidales</taxon>
        <taxon>Odoribacteraceae</taxon>
        <taxon>Odoribacter</taxon>
    </lineage>
</organism>
<dbReference type="GO" id="GO:0047474">
    <property type="term" value="F:long-chain fatty acid--protein ligase activity"/>
    <property type="evidence" value="ECO:0007669"/>
    <property type="project" value="InterPro"/>
</dbReference>
<dbReference type="GO" id="GO:0008218">
    <property type="term" value="P:bioluminescence"/>
    <property type="evidence" value="ECO:0007669"/>
    <property type="project" value="InterPro"/>
</dbReference>
<proteinExistence type="predicted"/>